<evidence type="ECO:0000313" key="4">
    <source>
        <dbReference type="Proteomes" id="UP001139031"/>
    </source>
</evidence>
<evidence type="ECO:0000256" key="2">
    <source>
        <dbReference type="SAM" id="SignalP"/>
    </source>
</evidence>
<dbReference type="RefSeq" id="WP_224196267.1">
    <property type="nucleotide sequence ID" value="NZ_JAIRAU010000048.1"/>
</dbReference>
<keyword evidence="1" id="KW-0472">Membrane</keyword>
<feature type="transmembrane region" description="Helical" evidence="1">
    <location>
        <begin position="122"/>
        <end position="144"/>
    </location>
</feature>
<feature type="signal peptide" evidence="2">
    <location>
        <begin position="1"/>
        <end position="20"/>
    </location>
</feature>
<dbReference type="EMBL" id="JAIRAU010000048">
    <property type="protein sequence ID" value="MBZ5714534.1"/>
    <property type="molecule type" value="Genomic_DNA"/>
</dbReference>
<gene>
    <name evidence="3" type="ORF">K7C98_35320</name>
</gene>
<name>A0ABS7U269_9BACT</name>
<sequence length="175" mass="18531">MLARSCLTLLLCCTSTLAAAKEPAQVAAAQGPVARPLAARNVEPANQSTPLIPPGREPDLVPPDYKRDWQSEQRFLQAGTGASWALAGLGTIGMAIPLGMLNRCNQAADRGAMIDCSQERRTAGIMAPILGVLTIAAIVPAVMFTRRLVKHDDKKPGKQRRTAFGVSTGGLALQF</sequence>
<comment type="caution">
    <text evidence="3">The sequence shown here is derived from an EMBL/GenBank/DDBJ whole genome shotgun (WGS) entry which is preliminary data.</text>
</comment>
<evidence type="ECO:0000256" key="1">
    <source>
        <dbReference type="SAM" id="Phobius"/>
    </source>
</evidence>
<reference evidence="3" key="1">
    <citation type="submission" date="2021-08" db="EMBL/GenBank/DDBJ databases">
        <authorList>
            <person name="Stevens D.C."/>
        </authorList>
    </citation>
    <scope>NUCLEOTIDE SEQUENCE</scope>
    <source>
        <strain evidence="3">DSM 53165</strain>
    </source>
</reference>
<protein>
    <submittedName>
        <fullName evidence="3">Uncharacterized protein</fullName>
    </submittedName>
</protein>
<keyword evidence="1" id="KW-0812">Transmembrane</keyword>
<keyword evidence="1" id="KW-1133">Transmembrane helix</keyword>
<dbReference type="Proteomes" id="UP001139031">
    <property type="component" value="Unassembled WGS sequence"/>
</dbReference>
<organism evidence="3 4">
    <name type="scientific">Nannocystis pusilla</name>
    <dbReference type="NCBI Taxonomy" id="889268"/>
    <lineage>
        <taxon>Bacteria</taxon>
        <taxon>Pseudomonadati</taxon>
        <taxon>Myxococcota</taxon>
        <taxon>Polyangia</taxon>
        <taxon>Nannocystales</taxon>
        <taxon>Nannocystaceae</taxon>
        <taxon>Nannocystis</taxon>
    </lineage>
</organism>
<accession>A0ABS7U269</accession>
<keyword evidence="4" id="KW-1185">Reference proteome</keyword>
<proteinExistence type="predicted"/>
<keyword evidence="2" id="KW-0732">Signal</keyword>
<feature type="transmembrane region" description="Helical" evidence="1">
    <location>
        <begin position="81"/>
        <end position="101"/>
    </location>
</feature>
<feature type="chain" id="PRO_5047331117" evidence="2">
    <location>
        <begin position="21"/>
        <end position="175"/>
    </location>
</feature>
<evidence type="ECO:0000313" key="3">
    <source>
        <dbReference type="EMBL" id="MBZ5714534.1"/>
    </source>
</evidence>